<organism evidence="2 3">
    <name type="scientific">Yeguia hominis</name>
    <dbReference type="NCBI Taxonomy" id="2763662"/>
    <lineage>
        <taxon>Bacteria</taxon>
        <taxon>Bacillati</taxon>
        <taxon>Bacillota</taxon>
        <taxon>Clostridia</taxon>
        <taxon>Eubacteriales</taxon>
        <taxon>Yeguiaceae</taxon>
        <taxon>Yeguia</taxon>
    </lineage>
</organism>
<dbReference type="CDD" id="cd00093">
    <property type="entry name" value="HTH_XRE"/>
    <property type="match status" value="1"/>
</dbReference>
<dbReference type="RefSeq" id="WP_430472460.1">
    <property type="nucleotide sequence ID" value="NZ_JACRSN010000020.1"/>
</dbReference>
<dbReference type="SUPFAM" id="SSF47413">
    <property type="entry name" value="lambda repressor-like DNA-binding domains"/>
    <property type="match status" value="1"/>
</dbReference>
<protein>
    <submittedName>
        <fullName evidence="2">Helix-turn-helix transcriptional regulator</fullName>
    </submittedName>
</protein>
<dbReference type="PROSITE" id="PS50943">
    <property type="entry name" value="HTH_CROC1"/>
    <property type="match status" value="1"/>
</dbReference>
<dbReference type="InterPro" id="IPR010982">
    <property type="entry name" value="Lambda_DNA-bd_dom_sf"/>
</dbReference>
<dbReference type="AlphaFoldDB" id="A0A926DA54"/>
<evidence type="ECO:0000313" key="3">
    <source>
        <dbReference type="Proteomes" id="UP000651482"/>
    </source>
</evidence>
<dbReference type="Proteomes" id="UP000651482">
    <property type="component" value="Unassembled WGS sequence"/>
</dbReference>
<evidence type="ECO:0000313" key="2">
    <source>
        <dbReference type="EMBL" id="MBC8534653.1"/>
    </source>
</evidence>
<comment type="caution">
    <text evidence="2">The sequence shown here is derived from an EMBL/GenBank/DDBJ whole genome shotgun (WGS) entry which is preliminary data.</text>
</comment>
<dbReference type="InterPro" id="IPR001387">
    <property type="entry name" value="Cro/C1-type_HTH"/>
</dbReference>
<dbReference type="Gene3D" id="1.10.260.40">
    <property type="entry name" value="lambda repressor-like DNA-binding domains"/>
    <property type="match status" value="1"/>
</dbReference>
<dbReference type="EMBL" id="JACRSN010000020">
    <property type="protein sequence ID" value="MBC8534653.1"/>
    <property type="molecule type" value="Genomic_DNA"/>
</dbReference>
<reference evidence="2" key="1">
    <citation type="submission" date="2020-08" db="EMBL/GenBank/DDBJ databases">
        <title>Genome public.</title>
        <authorList>
            <person name="Liu C."/>
            <person name="Sun Q."/>
        </authorList>
    </citation>
    <scope>NUCLEOTIDE SEQUENCE</scope>
    <source>
        <strain evidence="2">NSJ-40</strain>
    </source>
</reference>
<name>A0A926DA54_9FIRM</name>
<proteinExistence type="predicted"/>
<evidence type="ECO:0000259" key="1">
    <source>
        <dbReference type="PROSITE" id="PS50943"/>
    </source>
</evidence>
<dbReference type="GO" id="GO:0003677">
    <property type="term" value="F:DNA binding"/>
    <property type="evidence" value="ECO:0007669"/>
    <property type="project" value="InterPro"/>
</dbReference>
<feature type="domain" description="HTH cro/C1-type" evidence="1">
    <location>
        <begin position="1"/>
        <end position="46"/>
    </location>
</feature>
<sequence length="55" mass="6414">MSQTQFAKELGVSYTSVNRWENGRSLPTKMMLLVIRSYCEEHHLEFSCEEVDCLS</sequence>
<gene>
    <name evidence="2" type="ORF">IAG03_11790</name>
</gene>
<dbReference type="Pfam" id="PF01381">
    <property type="entry name" value="HTH_3"/>
    <property type="match status" value="1"/>
</dbReference>
<keyword evidence="3" id="KW-1185">Reference proteome</keyword>
<accession>A0A926DA54</accession>